<dbReference type="AlphaFoldDB" id="A0A0V1N858"/>
<comment type="caution">
    <text evidence="5">The sequence shown here is derived from an EMBL/GenBank/DDBJ whole genome shotgun (WGS) entry which is preliminary data.</text>
</comment>
<dbReference type="Proteomes" id="UP000054843">
    <property type="component" value="Unassembled WGS sequence"/>
</dbReference>
<gene>
    <name evidence="5" type="primary">MRPS30</name>
    <name evidence="5" type="ORF">T10_9311</name>
</gene>
<name>A0A0V1N858_9BILA</name>
<proteinExistence type="predicted"/>
<reference evidence="5 6" key="1">
    <citation type="submission" date="2015-01" db="EMBL/GenBank/DDBJ databases">
        <title>Evolution of Trichinella species and genotypes.</title>
        <authorList>
            <person name="Korhonen P.K."/>
            <person name="Edoardo P."/>
            <person name="Giuseppe L.R."/>
            <person name="Gasser R.B."/>
        </authorList>
    </citation>
    <scope>NUCLEOTIDE SEQUENCE [LARGE SCALE GENOMIC DNA]</scope>
    <source>
        <strain evidence="5">ISS1980</strain>
    </source>
</reference>
<dbReference type="STRING" id="268474.A0A0V1N858"/>
<accession>A0A0V1N858</accession>
<evidence type="ECO:0000256" key="2">
    <source>
        <dbReference type="ARBA" id="ARBA00022980"/>
    </source>
</evidence>
<evidence type="ECO:0000256" key="3">
    <source>
        <dbReference type="ARBA" id="ARBA00023128"/>
    </source>
</evidence>
<dbReference type="PANTHER" id="PTHR13014">
    <property type="entry name" value="MITOCHONDRIAL 28S RIBOSOMAL PROTEIN S30/P52 PRO-APOTOTIC PROTEIN"/>
    <property type="match status" value="1"/>
</dbReference>
<keyword evidence="4" id="KW-0687">Ribonucleoprotein</keyword>
<dbReference type="PANTHER" id="PTHR13014:SF3">
    <property type="entry name" value="LARGE RIBOSOMAL SUBUNIT PROTEIN ML65"/>
    <property type="match status" value="1"/>
</dbReference>
<dbReference type="InterPro" id="IPR039982">
    <property type="entry name" value="Ribosomal_mL65"/>
</dbReference>
<keyword evidence="3" id="KW-0496">Mitochondrion</keyword>
<protein>
    <submittedName>
        <fullName evidence="5">28S ribosomal protein S30, mitochondrial</fullName>
    </submittedName>
</protein>
<evidence type="ECO:0000313" key="5">
    <source>
        <dbReference type="EMBL" id="KRZ80032.1"/>
    </source>
</evidence>
<dbReference type="InterPro" id="IPR010793">
    <property type="entry name" value="Ribosomal_mL37/mL65"/>
</dbReference>
<evidence type="ECO:0000256" key="4">
    <source>
        <dbReference type="ARBA" id="ARBA00023274"/>
    </source>
</evidence>
<dbReference type="GO" id="GO:0005762">
    <property type="term" value="C:mitochondrial large ribosomal subunit"/>
    <property type="evidence" value="ECO:0007669"/>
    <property type="project" value="TreeGrafter"/>
</dbReference>
<dbReference type="GO" id="GO:0006412">
    <property type="term" value="P:translation"/>
    <property type="evidence" value="ECO:0007669"/>
    <property type="project" value="InterPro"/>
</dbReference>
<dbReference type="EMBL" id="JYDO01000004">
    <property type="protein sequence ID" value="KRZ80032.1"/>
    <property type="molecule type" value="Genomic_DNA"/>
</dbReference>
<dbReference type="OrthoDB" id="7663298at2759"/>
<dbReference type="Pfam" id="PF07147">
    <property type="entry name" value="PDCD9"/>
    <property type="match status" value="2"/>
</dbReference>
<dbReference type="GO" id="GO:0003735">
    <property type="term" value="F:structural constituent of ribosome"/>
    <property type="evidence" value="ECO:0007669"/>
    <property type="project" value="InterPro"/>
</dbReference>
<keyword evidence="6" id="KW-1185">Reference proteome</keyword>
<evidence type="ECO:0000256" key="1">
    <source>
        <dbReference type="ARBA" id="ARBA00004173"/>
    </source>
</evidence>
<evidence type="ECO:0000313" key="6">
    <source>
        <dbReference type="Proteomes" id="UP000054843"/>
    </source>
</evidence>
<comment type="subcellular location">
    <subcellularLocation>
        <location evidence="1">Mitochondrion</location>
    </subcellularLocation>
</comment>
<keyword evidence="2 5" id="KW-0689">Ribosomal protein</keyword>
<sequence length="692" mass="79557">MPKSFNHGFNEQAEHSFYTFWDISSIKCSNEPKSCFSVNMFVDFSVMLRLYGCRMPLLLVHKSRCFSVFNDPEDEHFCKEPVYPKAVTPVNCKTIQAVIRDRKEFAELVKSIPDAPSKIHIVSPVERAWSTAELRWHRPWMKPLIEPRKIYKLACPPAHYNALPFYKYVTKTCTVEGLPKFYDNVEVNDAIKEFKKIFVDNLCVEMNRLQSDIQCTQGSSVEIRDMASQRFLDQLIHASILLFSPSRTYLANAQVYFFNTGAGRLNESFKHEKLQVDRDTPCEAFWIRSGFSSKETDEEADMENIYGKGAGNVAFCYREKVCTQIRTTYPLSAFISSDDPLCLSSIEKFAVDPQLIGMQSDSRHLRMVPGKAERSDIHWTKKHFQIKGFEYGDDQEFGLVTTRTFGDVYSKMIQWEAEQEELHECLISLGIATNFAWLTSQAHYLGFNQYNDITYPMVAQTIVTDLRMWYFFAYQLNTLRLMDPWDESILPNNVCWYQGPVKLFDDFDGSVFTNFNEEVISLCLKFLLNKPDECTETNLRPYLTKRPAYTSIYKDSFKYISEKLFYLPVEPNPAAPRSVLSSDSFTNQLSNSITTFHVEILVAKIEYNYSNIAPVICVYHARADVDAMLQSQARSRCNTTIAADRNSNLNITLYKSNPAADCEPLEGAVAYWLSFANLSVSVELFILSGTKD</sequence>
<organism evidence="5 6">
    <name type="scientific">Trichinella papuae</name>
    <dbReference type="NCBI Taxonomy" id="268474"/>
    <lineage>
        <taxon>Eukaryota</taxon>
        <taxon>Metazoa</taxon>
        <taxon>Ecdysozoa</taxon>
        <taxon>Nematoda</taxon>
        <taxon>Enoplea</taxon>
        <taxon>Dorylaimia</taxon>
        <taxon>Trichinellida</taxon>
        <taxon>Trichinellidae</taxon>
        <taxon>Trichinella</taxon>
    </lineage>
</organism>